<protein>
    <recommendedName>
        <fullName evidence="2">F5/8 type C domain-containing protein</fullName>
    </recommendedName>
</protein>
<proteinExistence type="predicted"/>
<gene>
    <name evidence="3" type="ORF">ETD86_27555</name>
</gene>
<dbReference type="AlphaFoldDB" id="A0A5S4FCV7"/>
<sequence length="1247" mass="133476">MFGERRCRVAAVPLLAAALAGTPLAIASTAPPPSHAASAPAVLAGSVPRLTAGTFADPPSTVRPKYRWWMPMAFTQDEQLRAELADMKAAGAGGAEVATTTATGPRASDPEFLAEYGWGSPRWAQKVQSMLEAAGRLDLALDFTISPRWPAIVPTVTDVNDPRASQQLVFSHAFVKGGTRYGGPLPTNYRPQPPGGARRTPIAVLLARCGDAACDRQAGGPRMLHRDSVRDLTGSVGDDGTLSLDVPGDAGDTYVLMGFFQTGDGQLRNNFTTTTPNYVLDHLSEQGVRATTQFYDSSILTPPVREALGAVGRVDLFEDSLELGTAQKWTWDFADQWERRRGYSPISVLPALTDAGSAGLTAAPFFDFTDGSGARIRTDYRQTWNDLYIDSRLVPLRQWANERGMALRSQAYGGPIDTPQAATHVDVPEGESLVFFDNIEPYRLVSVGAHLNGTPVVSSECCAARASVWATTAGGWQNSANLRSVYRGYAGGVTQVVWHGYPYLTKGEGTSDQAVWPGMSYGGNTSFSEAWGAKGAPNWPDYRAINDHLARLQLVLRQGKPTFDVALYLQDFGLRSPATTLTGPRTLLESDSPLAERGYTYEYLSPAHLRMPSAKVSDGRLFPSAGAYRAIVLADQKTMAVDTARRLLELARDGLPVVFVGELPSSTPGFHDAANQDAELRRLIAQLVARPGVRRVADLAAVPDLLARLGIVPAAAPTTPSADVLSVRRSEATTDYYYLFNQRSWATEQRLTLTGEGRPYKLDTWTGEITPLTDYRQTPHGVVVDVALEASDTAVIALSTRHDETFRWSAGEEHGPTVARNAGLGPVLLDDWTLQVVSWSRGESGLPGDTAKTTLPAVEPVAGERGALPPWSAITPANGYDVDLGDVSGVGTYTSTFTLDDSWGGVRTAYLDLGAAVDTVTVTLNGTRIPARSPQDLRHIEVGRHLRAGDNTLTVRVASTLVNAVRVAPGTGAAGRPRMDYGLLGPVRLTPREARQPTLAVEALERELPLAAGGTNQARVRIANNSPRPVSVSVDVTTDGGVEATVDRPALLIPGRSSATALVRLSGRRESGSSTLVIDAVAANGARGQAHVTLRHSDNLAVNTTGSPYPRVWASSYQYQHPPSFLTDGSAATYWVSGGHTPGQAPTPETPEFIGVDLGLATVVRAVGLSGRDNWAPRSYDVQTSLDGERWTTVLSVRDDAPNAGTTTAVTPTEARYVRLRITEGRYPTQPGHNTQLAEFAVHSADA</sequence>
<evidence type="ECO:0000313" key="4">
    <source>
        <dbReference type="Proteomes" id="UP000309128"/>
    </source>
</evidence>
<comment type="caution">
    <text evidence="3">The sequence shown here is derived from an EMBL/GenBank/DDBJ whole genome shotgun (WGS) entry which is preliminary data.</text>
</comment>
<dbReference type="OrthoDB" id="9761519at2"/>
<accession>A0A5S4FCV7</accession>
<dbReference type="Pfam" id="PF17132">
    <property type="entry name" value="Glyco_hydro_106"/>
    <property type="match status" value="2"/>
</dbReference>
<dbReference type="PANTHER" id="PTHR36848:SF2">
    <property type="entry name" value="SECRETED PROTEIN"/>
    <property type="match status" value="1"/>
</dbReference>
<dbReference type="RefSeq" id="WP_138669059.1">
    <property type="nucleotide sequence ID" value="NZ_VCKY01000102.1"/>
</dbReference>
<feature type="chain" id="PRO_5038861794" description="F5/8 type C domain-containing protein" evidence="1">
    <location>
        <begin position="28"/>
        <end position="1247"/>
    </location>
</feature>
<evidence type="ECO:0000259" key="2">
    <source>
        <dbReference type="PROSITE" id="PS50022"/>
    </source>
</evidence>
<dbReference type="PANTHER" id="PTHR36848">
    <property type="entry name" value="DNA-BINDING PROTEIN (PUTATIVE SECRETED PROTEIN)-RELATED"/>
    <property type="match status" value="1"/>
</dbReference>
<evidence type="ECO:0000256" key="1">
    <source>
        <dbReference type="SAM" id="SignalP"/>
    </source>
</evidence>
<reference evidence="3 4" key="1">
    <citation type="submission" date="2019-05" db="EMBL/GenBank/DDBJ databases">
        <title>Draft genome sequence of Nonomuraea turkmeniaca DSM 43926.</title>
        <authorList>
            <person name="Saricaoglu S."/>
            <person name="Isik K."/>
        </authorList>
    </citation>
    <scope>NUCLEOTIDE SEQUENCE [LARGE SCALE GENOMIC DNA]</scope>
    <source>
        <strain evidence="3 4">DSM 43926</strain>
    </source>
</reference>
<dbReference type="Pfam" id="PF00754">
    <property type="entry name" value="F5_F8_type_C"/>
    <property type="match status" value="1"/>
</dbReference>
<feature type="domain" description="F5/8 type C" evidence="2">
    <location>
        <begin position="1095"/>
        <end position="1245"/>
    </location>
</feature>
<name>A0A5S4FCV7_9ACTN</name>
<dbReference type="SUPFAM" id="SSF49785">
    <property type="entry name" value="Galactose-binding domain-like"/>
    <property type="match status" value="2"/>
</dbReference>
<dbReference type="PROSITE" id="PS50022">
    <property type="entry name" value="FA58C_3"/>
    <property type="match status" value="1"/>
</dbReference>
<dbReference type="EMBL" id="VCKY01000102">
    <property type="protein sequence ID" value="TMR15301.1"/>
    <property type="molecule type" value="Genomic_DNA"/>
</dbReference>
<keyword evidence="4" id="KW-1185">Reference proteome</keyword>
<dbReference type="Proteomes" id="UP000309128">
    <property type="component" value="Unassembled WGS sequence"/>
</dbReference>
<keyword evidence="1" id="KW-0732">Signal</keyword>
<feature type="signal peptide" evidence="1">
    <location>
        <begin position="1"/>
        <end position="27"/>
    </location>
</feature>
<dbReference type="InterPro" id="IPR000421">
    <property type="entry name" value="FA58C"/>
</dbReference>
<dbReference type="Gene3D" id="2.60.120.260">
    <property type="entry name" value="Galactose-binding domain-like"/>
    <property type="match status" value="2"/>
</dbReference>
<evidence type="ECO:0000313" key="3">
    <source>
        <dbReference type="EMBL" id="TMR15301.1"/>
    </source>
</evidence>
<organism evidence="3 4">
    <name type="scientific">Nonomuraea turkmeniaca</name>
    <dbReference type="NCBI Taxonomy" id="103838"/>
    <lineage>
        <taxon>Bacteria</taxon>
        <taxon>Bacillati</taxon>
        <taxon>Actinomycetota</taxon>
        <taxon>Actinomycetes</taxon>
        <taxon>Streptosporangiales</taxon>
        <taxon>Streptosporangiaceae</taxon>
        <taxon>Nonomuraea</taxon>
    </lineage>
</organism>
<dbReference type="InterPro" id="IPR008979">
    <property type="entry name" value="Galactose-bd-like_sf"/>
</dbReference>
<dbReference type="InterPro" id="IPR053161">
    <property type="entry name" value="Ulvan_degrading_GH"/>
</dbReference>